<dbReference type="GO" id="GO:0006979">
    <property type="term" value="P:response to oxidative stress"/>
    <property type="evidence" value="ECO:0007669"/>
    <property type="project" value="InterPro"/>
</dbReference>
<evidence type="ECO:0000313" key="3">
    <source>
        <dbReference type="Proteomes" id="UP000887565"/>
    </source>
</evidence>
<dbReference type="WBParaSite" id="nRc.2.0.1.t07649-RA">
    <property type="protein sequence ID" value="nRc.2.0.1.t07649-RA"/>
    <property type="gene ID" value="nRc.2.0.1.g07649"/>
</dbReference>
<evidence type="ECO:0000313" key="4">
    <source>
        <dbReference type="WBParaSite" id="nRc.2.0.1.t07649-RA"/>
    </source>
</evidence>
<accession>A0A915I1E7</accession>
<dbReference type="GO" id="GO:0020037">
    <property type="term" value="F:heme binding"/>
    <property type="evidence" value="ECO:0007669"/>
    <property type="project" value="InterPro"/>
</dbReference>
<proteinExistence type="predicted"/>
<feature type="region of interest" description="Disordered" evidence="2">
    <location>
        <begin position="45"/>
        <end position="64"/>
    </location>
</feature>
<dbReference type="AlphaFoldDB" id="A0A915I1E7"/>
<dbReference type="PROSITE" id="PS50292">
    <property type="entry name" value="PEROXIDASE_3"/>
    <property type="match status" value="1"/>
</dbReference>
<feature type="compositionally biased region" description="Basic and acidic residues" evidence="2">
    <location>
        <begin position="48"/>
        <end position="59"/>
    </location>
</feature>
<organism evidence="3 4">
    <name type="scientific">Romanomermis culicivorax</name>
    <name type="common">Nematode worm</name>
    <dbReference type="NCBI Taxonomy" id="13658"/>
    <lineage>
        <taxon>Eukaryota</taxon>
        <taxon>Metazoa</taxon>
        <taxon>Ecdysozoa</taxon>
        <taxon>Nematoda</taxon>
        <taxon>Enoplea</taxon>
        <taxon>Dorylaimia</taxon>
        <taxon>Mermithida</taxon>
        <taxon>Mermithoidea</taxon>
        <taxon>Mermithidae</taxon>
        <taxon>Romanomermis</taxon>
    </lineage>
</organism>
<dbReference type="InterPro" id="IPR010255">
    <property type="entry name" value="Haem_peroxidase_sf"/>
</dbReference>
<dbReference type="InterPro" id="IPR037120">
    <property type="entry name" value="Haem_peroxidase_sf_animal"/>
</dbReference>
<sequence length="120" mass="13588">MCPPEPITECVPGRYRTYSGFCNNVEKPTRGSAFQPMQRIVDSDYEDEISRPRVSRDKTPLPNSRLVASRAFTPPSGQRPEDPHKTVALMLAEWAEFVYRDMVHLSSARGKCSEFLAVIL</sequence>
<keyword evidence="3" id="KW-1185">Reference proteome</keyword>
<dbReference type="PANTHER" id="PTHR11475:SF134">
    <property type="entry name" value="LD42267P"/>
    <property type="match status" value="1"/>
</dbReference>
<reference evidence="4" key="1">
    <citation type="submission" date="2022-11" db="UniProtKB">
        <authorList>
            <consortium name="WormBaseParasite"/>
        </authorList>
    </citation>
    <scope>IDENTIFICATION</scope>
</reference>
<dbReference type="Gene3D" id="1.10.640.10">
    <property type="entry name" value="Haem peroxidase domain superfamily, animal type"/>
    <property type="match status" value="1"/>
</dbReference>
<keyword evidence="1" id="KW-0560">Oxidoreductase</keyword>
<dbReference type="PANTHER" id="PTHR11475">
    <property type="entry name" value="OXIDASE/PEROXIDASE"/>
    <property type="match status" value="1"/>
</dbReference>
<name>A0A915I1E7_ROMCU</name>
<keyword evidence="1" id="KW-0575">Peroxidase</keyword>
<evidence type="ECO:0000256" key="2">
    <source>
        <dbReference type="SAM" id="MobiDB-lite"/>
    </source>
</evidence>
<dbReference type="InterPro" id="IPR019791">
    <property type="entry name" value="Haem_peroxidase_animal"/>
</dbReference>
<dbReference type="GO" id="GO:0004601">
    <property type="term" value="F:peroxidase activity"/>
    <property type="evidence" value="ECO:0007669"/>
    <property type="project" value="UniProtKB-KW"/>
</dbReference>
<dbReference type="Pfam" id="PF03098">
    <property type="entry name" value="An_peroxidase"/>
    <property type="match status" value="1"/>
</dbReference>
<protein>
    <submittedName>
        <fullName evidence="4">Kazal-like domain-containing protein</fullName>
    </submittedName>
</protein>
<dbReference type="SUPFAM" id="SSF48113">
    <property type="entry name" value="Heme-dependent peroxidases"/>
    <property type="match status" value="1"/>
</dbReference>
<evidence type="ECO:0000256" key="1">
    <source>
        <dbReference type="ARBA" id="ARBA00022559"/>
    </source>
</evidence>
<dbReference type="Proteomes" id="UP000887565">
    <property type="component" value="Unplaced"/>
</dbReference>